<evidence type="ECO:0000313" key="2">
    <source>
        <dbReference type="Proteomes" id="UP001500880"/>
    </source>
</evidence>
<evidence type="ECO:0000313" key="1">
    <source>
        <dbReference type="EMBL" id="GAA0493884.1"/>
    </source>
</evidence>
<dbReference type="Proteomes" id="UP001500880">
    <property type="component" value="Unassembled WGS sequence"/>
</dbReference>
<name>A0ABN1BBN5_9BACI</name>
<dbReference type="EMBL" id="BAAADO010000004">
    <property type="protein sequence ID" value="GAA0493884.1"/>
    <property type="molecule type" value="Genomic_DNA"/>
</dbReference>
<protein>
    <recommendedName>
        <fullName evidence="3">Acetyltransferase</fullName>
    </recommendedName>
</protein>
<organism evidence="1 2">
    <name type="scientific">Salinibacillus aidingensis</name>
    <dbReference type="NCBI Taxonomy" id="237684"/>
    <lineage>
        <taxon>Bacteria</taxon>
        <taxon>Bacillati</taxon>
        <taxon>Bacillota</taxon>
        <taxon>Bacilli</taxon>
        <taxon>Bacillales</taxon>
        <taxon>Bacillaceae</taxon>
        <taxon>Salinibacillus</taxon>
    </lineage>
</organism>
<proteinExistence type="predicted"/>
<evidence type="ECO:0008006" key="3">
    <source>
        <dbReference type="Google" id="ProtNLM"/>
    </source>
</evidence>
<dbReference type="RefSeq" id="WP_343840545.1">
    <property type="nucleotide sequence ID" value="NZ_BAAADO010000004.1"/>
</dbReference>
<keyword evidence="2" id="KW-1185">Reference proteome</keyword>
<gene>
    <name evidence="1" type="ORF">GCM10008986_20470</name>
</gene>
<accession>A0ABN1BBN5</accession>
<reference evidence="1 2" key="1">
    <citation type="journal article" date="2019" name="Int. J. Syst. Evol. Microbiol.">
        <title>The Global Catalogue of Microorganisms (GCM) 10K type strain sequencing project: providing services to taxonomists for standard genome sequencing and annotation.</title>
        <authorList>
            <consortium name="The Broad Institute Genomics Platform"/>
            <consortium name="The Broad Institute Genome Sequencing Center for Infectious Disease"/>
            <person name="Wu L."/>
            <person name="Ma J."/>
        </authorList>
    </citation>
    <scope>NUCLEOTIDE SEQUENCE [LARGE SCALE GENOMIC DNA]</scope>
    <source>
        <strain evidence="1 2">JCM 12389</strain>
    </source>
</reference>
<sequence length="66" mass="7402">MEEKKCPKCNNSQIEKGVIRAGNGAVVHMFPYNNLRSQSSPISSYYCSNCGYVLGLYVENPENLKK</sequence>
<comment type="caution">
    <text evidence="1">The sequence shown here is derived from an EMBL/GenBank/DDBJ whole genome shotgun (WGS) entry which is preliminary data.</text>
</comment>